<dbReference type="GO" id="GO:0003697">
    <property type="term" value="F:single-stranded DNA binding"/>
    <property type="evidence" value="ECO:0007669"/>
    <property type="project" value="InterPro"/>
</dbReference>
<dbReference type="Proteomes" id="UP001174909">
    <property type="component" value="Unassembled WGS sequence"/>
</dbReference>
<dbReference type="AlphaFoldDB" id="A0AA35T0K5"/>
<dbReference type="PANTHER" id="PTHR14134:SF2">
    <property type="entry name" value="E3 UBIQUITIN-PROTEIN LIGASE RAD18"/>
    <property type="match status" value="1"/>
</dbReference>
<name>A0AA35T0K5_GEOBA</name>
<dbReference type="SMART" id="SM00184">
    <property type="entry name" value="RING"/>
    <property type="match status" value="1"/>
</dbReference>
<dbReference type="PROSITE" id="PS00518">
    <property type="entry name" value="ZF_RING_1"/>
    <property type="match status" value="1"/>
</dbReference>
<proteinExistence type="predicted"/>
<evidence type="ECO:0000313" key="7">
    <source>
        <dbReference type="EMBL" id="CAI8038778.1"/>
    </source>
</evidence>
<evidence type="ECO:0000256" key="2">
    <source>
        <dbReference type="ARBA" id="ARBA00022771"/>
    </source>
</evidence>
<dbReference type="InterPro" id="IPR039577">
    <property type="entry name" value="Rad18"/>
</dbReference>
<dbReference type="InterPro" id="IPR013083">
    <property type="entry name" value="Znf_RING/FYVE/PHD"/>
</dbReference>
<dbReference type="InterPro" id="IPR017907">
    <property type="entry name" value="Znf_RING_CS"/>
</dbReference>
<accession>A0AA35T0K5</accession>
<comment type="caution">
    <text evidence="7">The sequence shown here is derived from an EMBL/GenBank/DDBJ whole genome shotgun (WGS) entry which is preliminary data.</text>
</comment>
<evidence type="ECO:0000256" key="1">
    <source>
        <dbReference type="ARBA" id="ARBA00022723"/>
    </source>
</evidence>
<keyword evidence="1" id="KW-0479">Metal-binding</keyword>
<sequence length="159" mass="17632">MQCQQWCNTRPALSRLIQLLSCPLCDSLMSDPCVLNNCNHHFCRRCIEWSISEKQASCPICLLPAWAKDVKSDRQIGTVIGCVSSMDSHILQATARNTHGDSCGNPIRRKLKSRRGMRQQCLMFPPVSKTCEPSPVCSEKGPSSNNGTVVRSLHTSVCL</sequence>
<keyword evidence="8" id="KW-1185">Reference proteome</keyword>
<gene>
    <name evidence="7" type="ORF">GBAR_LOCUS21619</name>
</gene>
<reference evidence="7" key="1">
    <citation type="submission" date="2023-03" db="EMBL/GenBank/DDBJ databases">
        <authorList>
            <person name="Steffen K."/>
            <person name="Cardenas P."/>
        </authorList>
    </citation>
    <scope>NUCLEOTIDE SEQUENCE</scope>
</reference>
<protein>
    <submittedName>
        <fullName evidence="7">BRCA1-associated RING domain protein 1</fullName>
    </submittedName>
</protein>
<dbReference type="InterPro" id="IPR039503">
    <property type="entry name" value="BARD1_Znf-RING"/>
</dbReference>
<dbReference type="Pfam" id="PF14835">
    <property type="entry name" value="zf-RING_6"/>
    <property type="match status" value="1"/>
</dbReference>
<dbReference type="InterPro" id="IPR001841">
    <property type="entry name" value="Znf_RING"/>
</dbReference>
<feature type="chain" id="PRO_5041280417" evidence="5">
    <location>
        <begin position="28"/>
        <end position="159"/>
    </location>
</feature>
<dbReference type="PROSITE" id="PS50089">
    <property type="entry name" value="ZF_RING_2"/>
    <property type="match status" value="1"/>
</dbReference>
<evidence type="ECO:0000313" key="8">
    <source>
        <dbReference type="Proteomes" id="UP001174909"/>
    </source>
</evidence>
<evidence type="ECO:0000259" key="6">
    <source>
        <dbReference type="PROSITE" id="PS50089"/>
    </source>
</evidence>
<dbReference type="PANTHER" id="PTHR14134">
    <property type="entry name" value="E3 UBIQUITIN-PROTEIN LIGASE RAD18"/>
    <property type="match status" value="1"/>
</dbReference>
<dbReference type="GO" id="GO:0006301">
    <property type="term" value="P:DNA damage tolerance"/>
    <property type="evidence" value="ECO:0007669"/>
    <property type="project" value="InterPro"/>
</dbReference>
<keyword evidence="3" id="KW-0862">Zinc</keyword>
<evidence type="ECO:0000256" key="4">
    <source>
        <dbReference type="PROSITE-ProRule" id="PRU00175"/>
    </source>
</evidence>
<dbReference type="GO" id="GO:0008270">
    <property type="term" value="F:zinc ion binding"/>
    <property type="evidence" value="ECO:0007669"/>
    <property type="project" value="UniProtKB-KW"/>
</dbReference>
<keyword evidence="2 4" id="KW-0863">Zinc-finger</keyword>
<dbReference type="GO" id="GO:0005634">
    <property type="term" value="C:nucleus"/>
    <property type="evidence" value="ECO:0007669"/>
    <property type="project" value="TreeGrafter"/>
</dbReference>
<dbReference type="GO" id="GO:0061630">
    <property type="term" value="F:ubiquitin protein ligase activity"/>
    <property type="evidence" value="ECO:0007669"/>
    <property type="project" value="InterPro"/>
</dbReference>
<feature type="signal peptide" evidence="5">
    <location>
        <begin position="1"/>
        <end position="27"/>
    </location>
</feature>
<dbReference type="GO" id="GO:0006513">
    <property type="term" value="P:protein monoubiquitination"/>
    <property type="evidence" value="ECO:0007669"/>
    <property type="project" value="InterPro"/>
</dbReference>
<keyword evidence="5" id="KW-0732">Signal</keyword>
<evidence type="ECO:0000256" key="3">
    <source>
        <dbReference type="ARBA" id="ARBA00022833"/>
    </source>
</evidence>
<dbReference type="EMBL" id="CASHTH010003009">
    <property type="protein sequence ID" value="CAI8038778.1"/>
    <property type="molecule type" value="Genomic_DNA"/>
</dbReference>
<evidence type="ECO:0000256" key="5">
    <source>
        <dbReference type="SAM" id="SignalP"/>
    </source>
</evidence>
<organism evidence="7 8">
    <name type="scientific">Geodia barretti</name>
    <name type="common">Barrett's horny sponge</name>
    <dbReference type="NCBI Taxonomy" id="519541"/>
    <lineage>
        <taxon>Eukaryota</taxon>
        <taxon>Metazoa</taxon>
        <taxon>Porifera</taxon>
        <taxon>Demospongiae</taxon>
        <taxon>Heteroscleromorpha</taxon>
        <taxon>Tetractinellida</taxon>
        <taxon>Astrophorina</taxon>
        <taxon>Geodiidae</taxon>
        <taxon>Geodia</taxon>
    </lineage>
</organism>
<dbReference type="SUPFAM" id="SSF57850">
    <property type="entry name" value="RING/U-box"/>
    <property type="match status" value="1"/>
</dbReference>
<feature type="domain" description="RING-type" evidence="6">
    <location>
        <begin position="22"/>
        <end position="61"/>
    </location>
</feature>
<dbReference type="GO" id="GO:0097505">
    <property type="term" value="C:Rad6-Rad18 complex"/>
    <property type="evidence" value="ECO:0007669"/>
    <property type="project" value="TreeGrafter"/>
</dbReference>
<dbReference type="Gene3D" id="3.30.40.10">
    <property type="entry name" value="Zinc/RING finger domain, C3HC4 (zinc finger)"/>
    <property type="match status" value="1"/>
</dbReference>